<keyword evidence="6" id="KW-0805">Transcription regulation</keyword>
<dbReference type="InterPro" id="IPR018359">
    <property type="entry name" value="Bromodomain_CS"/>
</dbReference>
<dbReference type="GO" id="GO:0003677">
    <property type="term" value="F:DNA binding"/>
    <property type="evidence" value="ECO:0007669"/>
    <property type="project" value="TreeGrafter"/>
</dbReference>
<keyword evidence="7 15" id="KW-0175">Coiled coil</keyword>
<evidence type="ECO:0000256" key="4">
    <source>
        <dbReference type="ARBA" id="ARBA00022771"/>
    </source>
</evidence>
<dbReference type="PANTHER" id="PTHR46510">
    <property type="entry name" value="BROMODOMAIN ADJACENT TO ZINC FINGER DOMAIN PROTEIN 1A"/>
    <property type="match status" value="1"/>
</dbReference>
<feature type="domain" description="WAC" evidence="21">
    <location>
        <begin position="22"/>
        <end position="129"/>
    </location>
</feature>
<dbReference type="PROSITE" id="PS51136">
    <property type="entry name" value="WAC"/>
    <property type="match status" value="1"/>
</dbReference>
<feature type="compositionally biased region" description="Acidic residues" evidence="16">
    <location>
        <begin position="1185"/>
        <end position="1216"/>
    </location>
</feature>
<evidence type="ECO:0000256" key="12">
    <source>
        <dbReference type="PROSITE-ProRule" id="PRU00035"/>
    </source>
</evidence>
<evidence type="ECO:0000259" key="18">
    <source>
        <dbReference type="PROSITE" id="PS50016"/>
    </source>
</evidence>
<keyword evidence="5" id="KW-0862">Zinc</keyword>
<dbReference type="PROSITE" id="PS00633">
    <property type="entry name" value="BROMODOMAIN_1"/>
    <property type="match status" value="1"/>
</dbReference>
<evidence type="ECO:0000256" key="11">
    <source>
        <dbReference type="ARBA" id="ARBA00068253"/>
    </source>
</evidence>
<feature type="domain" description="Bromo" evidence="17">
    <location>
        <begin position="1386"/>
        <end position="1456"/>
    </location>
</feature>
<feature type="region of interest" description="Disordered" evidence="16">
    <location>
        <begin position="1179"/>
        <end position="1364"/>
    </location>
</feature>
<evidence type="ECO:0000256" key="15">
    <source>
        <dbReference type="SAM" id="Coils"/>
    </source>
</evidence>
<evidence type="ECO:0000256" key="2">
    <source>
        <dbReference type="ARBA" id="ARBA00022553"/>
    </source>
</evidence>
<dbReference type="Gene3D" id="1.20.920.10">
    <property type="entry name" value="Bromodomain-like"/>
    <property type="match status" value="1"/>
</dbReference>
<dbReference type="InterPro" id="IPR001487">
    <property type="entry name" value="Bromodomain"/>
</dbReference>
<dbReference type="PROSITE" id="PS01359">
    <property type="entry name" value="ZF_PHD_1"/>
    <property type="match status" value="1"/>
</dbReference>
<gene>
    <name evidence="22" type="primary">CSON006549</name>
</gene>
<dbReference type="InterPro" id="IPR018501">
    <property type="entry name" value="DDT_dom"/>
</dbReference>
<evidence type="ECO:0000256" key="8">
    <source>
        <dbReference type="ARBA" id="ARBA00023117"/>
    </source>
</evidence>
<keyword evidence="3" id="KW-0479">Metal-binding</keyword>
<dbReference type="VEuPathDB" id="VectorBase:CSON006549"/>
<name>A0A336MYR7_CULSO</name>
<evidence type="ECO:0000256" key="3">
    <source>
        <dbReference type="ARBA" id="ARBA00022723"/>
    </source>
</evidence>
<dbReference type="SUPFAM" id="SSF47370">
    <property type="entry name" value="Bromodomain"/>
    <property type="match status" value="1"/>
</dbReference>
<feature type="compositionally biased region" description="Basic and acidic residues" evidence="16">
    <location>
        <begin position="265"/>
        <end position="287"/>
    </location>
</feature>
<dbReference type="InterPro" id="IPR001841">
    <property type="entry name" value="Znf_RING"/>
</dbReference>
<keyword evidence="10 14" id="KW-0539">Nucleus</keyword>
<organism evidence="22">
    <name type="scientific">Culicoides sonorensis</name>
    <name type="common">Biting midge</name>
    <dbReference type="NCBI Taxonomy" id="179676"/>
    <lineage>
        <taxon>Eukaryota</taxon>
        <taxon>Metazoa</taxon>
        <taxon>Ecdysozoa</taxon>
        <taxon>Arthropoda</taxon>
        <taxon>Hexapoda</taxon>
        <taxon>Insecta</taxon>
        <taxon>Pterygota</taxon>
        <taxon>Neoptera</taxon>
        <taxon>Endopterygota</taxon>
        <taxon>Diptera</taxon>
        <taxon>Nematocera</taxon>
        <taxon>Chironomoidea</taxon>
        <taxon>Ceratopogonidae</taxon>
        <taxon>Ceratopogoninae</taxon>
        <taxon>Culicoides</taxon>
        <taxon>Monoculicoides</taxon>
    </lineage>
</organism>
<dbReference type="InterPro" id="IPR019787">
    <property type="entry name" value="Znf_PHD-finger"/>
</dbReference>
<dbReference type="InterPro" id="IPR019786">
    <property type="entry name" value="Zinc_finger_PHD-type_CS"/>
</dbReference>
<evidence type="ECO:0000313" key="22">
    <source>
        <dbReference type="EMBL" id="SSX33497.1"/>
    </source>
</evidence>
<reference evidence="22" key="1">
    <citation type="submission" date="2018-07" db="EMBL/GenBank/DDBJ databases">
        <authorList>
            <person name="Quirk P.G."/>
            <person name="Krulwich T.A."/>
        </authorList>
    </citation>
    <scope>NUCLEOTIDE SEQUENCE</scope>
</reference>
<dbReference type="SMART" id="SM00249">
    <property type="entry name" value="PHD"/>
    <property type="match status" value="1"/>
</dbReference>
<dbReference type="Pfam" id="PF00439">
    <property type="entry name" value="Bromodomain"/>
    <property type="match status" value="1"/>
</dbReference>
<evidence type="ECO:0000256" key="16">
    <source>
        <dbReference type="SAM" id="MobiDB-lite"/>
    </source>
</evidence>
<evidence type="ECO:0000259" key="17">
    <source>
        <dbReference type="PROSITE" id="PS50014"/>
    </source>
</evidence>
<dbReference type="PRINTS" id="PR00503">
    <property type="entry name" value="BROMODOMAIN"/>
</dbReference>
<dbReference type="PROSITE" id="PS50827">
    <property type="entry name" value="DDT"/>
    <property type="match status" value="1"/>
</dbReference>
<dbReference type="SMART" id="SM00297">
    <property type="entry name" value="BROMO"/>
    <property type="match status" value="1"/>
</dbReference>
<accession>A0A336MYR7</accession>
<dbReference type="GO" id="GO:0045740">
    <property type="term" value="P:positive regulation of DNA replication"/>
    <property type="evidence" value="ECO:0007669"/>
    <property type="project" value="TreeGrafter"/>
</dbReference>
<feature type="compositionally biased region" description="Polar residues" evidence="16">
    <location>
        <begin position="288"/>
        <end position="298"/>
    </location>
</feature>
<evidence type="ECO:0000256" key="1">
    <source>
        <dbReference type="ARBA" id="ARBA00004123"/>
    </source>
</evidence>
<dbReference type="EMBL" id="UFQT01002451">
    <property type="protein sequence ID" value="SSX33497.1"/>
    <property type="molecule type" value="Genomic_DNA"/>
</dbReference>
<feature type="domain" description="RING-type" evidence="19">
    <location>
        <begin position="1123"/>
        <end position="1168"/>
    </location>
</feature>
<dbReference type="Pfam" id="PF02791">
    <property type="entry name" value="DDT"/>
    <property type="match status" value="1"/>
</dbReference>
<feature type="compositionally biased region" description="Basic and acidic residues" evidence="16">
    <location>
        <begin position="1309"/>
        <end position="1321"/>
    </location>
</feature>
<dbReference type="PANTHER" id="PTHR46510:SF1">
    <property type="entry name" value="BROMODOMAIN ADJACENT TO ZINC FINGER DOMAIN PROTEIN 1A"/>
    <property type="match status" value="1"/>
</dbReference>
<dbReference type="Pfam" id="PF00628">
    <property type="entry name" value="PHD"/>
    <property type="match status" value="1"/>
</dbReference>
<feature type="domain" description="PHD-type" evidence="18">
    <location>
        <begin position="1120"/>
        <end position="1170"/>
    </location>
</feature>
<feature type="coiled-coil region" evidence="15">
    <location>
        <begin position="607"/>
        <end position="652"/>
    </location>
</feature>
<feature type="region of interest" description="Disordered" evidence="16">
    <location>
        <begin position="254"/>
        <end position="340"/>
    </location>
</feature>
<evidence type="ECO:0000259" key="21">
    <source>
        <dbReference type="PROSITE" id="PS51136"/>
    </source>
</evidence>
<dbReference type="InterPro" id="IPR047171">
    <property type="entry name" value="BAZ1A"/>
</dbReference>
<dbReference type="Pfam" id="PF15613">
    <property type="entry name" value="WSD"/>
    <property type="match status" value="1"/>
</dbReference>
<keyword evidence="9" id="KW-0804">Transcription</keyword>
<evidence type="ECO:0000256" key="14">
    <source>
        <dbReference type="PROSITE-ProRule" id="PRU00475"/>
    </source>
</evidence>
<dbReference type="GO" id="GO:0000228">
    <property type="term" value="C:nuclear chromosome"/>
    <property type="evidence" value="ECO:0007669"/>
    <property type="project" value="TreeGrafter"/>
</dbReference>
<evidence type="ECO:0000256" key="9">
    <source>
        <dbReference type="ARBA" id="ARBA00023163"/>
    </source>
</evidence>
<feature type="compositionally biased region" description="Basic residues" evidence="16">
    <location>
        <begin position="1221"/>
        <end position="1238"/>
    </location>
</feature>
<dbReference type="GO" id="GO:0031445">
    <property type="term" value="P:regulation of heterochromatin formation"/>
    <property type="evidence" value="ECO:0007669"/>
    <property type="project" value="TreeGrafter"/>
</dbReference>
<dbReference type="PROSITE" id="PS50089">
    <property type="entry name" value="ZF_RING_2"/>
    <property type="match status" value="1"/>
</dbReference>
<dbReference type="GO" id="GO:0006355">
    <property type="term" value="P:regulation of DNA-templated transcription"/>
    <property type="evidence" value="ECO:0007669"/>
    <property type="project" value="TreeGrafter"/>
</dbReference>
<dbReference type="InterPro" id="IPR036427">
    <property type="entry name" value="Bromodomain-like_sf"/>
</dbReference>
<feature type="compositionally biased region" description="Basic and acidic residues" evidence="16">
    <location>
        <begin position="1239"/>
        <end position="1254"/>
    </location>
</feature>
<comment type="subcellular location">
    <subcellularLocation>
        <location evidence="1 14">Nucleus</location>
    </subcellularLocation>
</comment>
<evidence type="ECO:0000256" key="7">
    <source>
        <dbReference type="ARBA" id="ARBA00023054"/>
    </source>
</evidence>
<proteinExistence type="predicted"/>
<feature type="compositionally biased region" description="Basic and acidic residues" evidence="16">
    <location>
        <begin position="301"/>
        <end position="340"/>
    </location>
</feature>
<dbReference type="Pfam" id="PF10537">
    <property type="entry name" value="WAC_Acf1_DNA_bd"/>
    <property type="match status" value="1"/>
</dbReference>
<feature type="compositionally biased region" description="Basic and acidic residues" evidence="16">
    <location>
        <begin position="952"/>
        <end position="971"/>
    </location>
</feature>
<dbReference type="InterPro" id="IPR028942">
    <property type="entry name" value="WHIM1_dom"/>
</dbReference>
<dbReference type="Pfam" id="PF15612">
    <property type="entry name" value="WHIM1"/>
    <property type="match status" value="1"/>
</dbReference>
<dbReference type="InterPro" id="IPR001965">
    <property type="entry name" value="Znf_PHD"/>
</dbReference>
<dbReference type="FunFam" id="3.30.40.10:FF:000300">
    <property type="entry name" value="Bromodomain adjacent to zinc finger domain protein 1A"/>
    <property type="match status" value="1"/>
</dbReference>
<dbReference type="InterPro" id="IPR011011">
    <property type="entry name" value="Znf_FYVE_PHD"/>
</dbReference>
<feature type="domain" description="DDT" evidence="20">
    <location>
        <begin position="379"/>
        <end position="444"/>
    </location>
</feature>
<dbReference type="GO" id="GO:0008270">
    <property type="term" value="F:zinc ion binding"/>
    <property type="evidence" value="ECO:0007669"/>
    <property type="project" value="UniProtKB-KW"/>
</dbReference>
<dbReference type="InterPro" id="IPR028941">
    <property type="entry name" value="WHIM2_dom"/>
</dbReference>
<dbReference type="PROSITE" id="PS50016">
    <property type="entry name" value="ZF_PHD_2"/>
    <property type="match status" value="1"/>
</dbReference>
<dbReference type="GO" id="GO:0006338">
    <property type="term" value="P:chromatin remodeling"/>
    <property type="evidence" value="ECO:0007669"/>
    <property type="project" value="InterPro"/>
</dbReference>
<dbReference type="InterPro" id="IPR013136">
    <property type="entry name" value="WSTF_Acf1_Cbp146"/>
</dbReference>
<sequence>MPLLKRKTFERSKSPERLRDDEEVFYCEQTKEIFRSYEDYFERVMLTSSMVWTCAYTGKPNLTYDEALESEREARHILRQFPRTVRGPVIMVASQTKRSNISELIDDVFHFIKDRFFVGERVDVLHGNKYRCCKITEVIKPANTNSSSPIKAEKIRYKVTAVDDKPPTEWVAVPENIRRDKAIFTKEKNKLFLKQHIEVVNNMIRIKNESFKKYVTDQNIKFEDIFIGKPPDFELSKQLVKIAEKEAKRKLDIENGVIKPKKAKTTGDKKSSQDQGKKQQSIDKFLNKSDSNSASSKPKMSAKEREEAQKKLKDEMERRKKEQEAREAEKKKRLEEEKAELNAEVNSAIKDFNQFRDDLELQDQRPLPMPKKISPLIGDKRFGDFVHILEFLHTFSELLSIKDKFPQGVTMPVLERALILKEANGPLSDILQVLLSSVFSLQIEEANEVAIQYEPNAELSQRRNDVMKLRDASRVGLWCEKHYSTHLNELVMDNTTLSELLRLHFLSSGGLINGQGSNWRYQQRGGYLSHDDPGYLFCQEYPHIIRSLARYSIYQLPLNDILKVIKCLIDQILTYSSVRDTIEERIEKAQKARYNYKNLCIAEKKREAQVQSEKNKMKDELKKTLQEFQGTAAQKEELKKQKEAEIVSKAEQIDIQSDKEKTKFLRESQKLKEEIFDYQVFLGCDRAGRNYWLFESLPGLFVEHDVTFSGLCQDKSTEILSGLANCPADQRNKFIKQMVIDRKANSSNDKENKVENGLTQSSLANGFNKEVSVENDKETTKNLESLEFELMMCTADVNNCPVHTVDYPGRVHWGFYNTEEELNILINSLNPRGYKEKVLRDNLELERDLIINHIKWCPIEKLVVTTDNHQKAMKEIIEHSARKYPNPTWNFAEDTDLNLVFETKIREDLLDFEFKLQAGYLGEIKVHDRLKWREAIENFNYDQQAETLTWGPDKKLYEGKPKMNGHVKENENSEQENQNNDENAENDTKTNDEDEIEARFGAVEHDPGYNLGDTPDLESEDSQSESTPMHESKTLKEKVHALAKALLQIEQGIDQKFIRIPFGPKRDFKDKDVMARKNSERRRKLERWEESLMRSTTFSQIYLHLNILYDAITWSRSAARTNCVICRRAKDPEFTLLCDDCNKGYHTYCLKPKLKTIPEGNWYCPKCRPENFKVQRGRKRKIFTEEEPEETEETTQDEDTIDETVDESIVDDENDSDYERPKRKNRNSTGHSKKKRKPKIADIFRGRRNEESSSSRRSSMTDENIFEAPSRRPRRSAATKYESDSDTTDDIPLMAIKKRTTRSIGSNDNDSRKRNSRHLDVAGDSDEDDDGDDEPLARTRAKRKKHSKNEEISPSSRRSGRRNIENDDENLILHAPILYKLLEDISKHDSSWPFNRPVTLKEVPDYHDIIKHPMDFAKIKSRLNMGHYKTDYDVMNDIQLVFSNCDLYNSSGSEIYRAGIELETFVSKKCREYKLPFRPSDMTAGSINDKNKKRTI</sequence>
<dbReference type="Gene3D" id="3.30.40.10">
    <property type="entry name" value="Zinc/RING finger domain, C3HC4 (zinc finger)"/>
    <property type="match status" value="1"/>
</dbReference>
<evidence type="ECO:0000256" key="13">
    <source>
        <dbReference type="PROSITE-ProRule" id="PRU00175"/>
    </source>
</evidence>
<evidence type="ECO:0000259" key="20">
    <source>
        <dbReference type="PROSITE" id="PS50827"/>
    </source>
</evidence>
<keyword evidence="4 13" id="KW-0863">Zinc-finger</keyword>
<keyword evidence="2" id="KW-0597">Phosphoprotein</keyword>
<evidence type="ECO:0000256" key="5">
    <source>
        <dbReference type="ARBA" id="ARBA00022833"/>
    </source>
</evidence>
<dbReference type="SMART" id="SM00571">
    <property type="entry name" value="DDT"/>
    <property type="match status" value="1"/>
</dbReference>
<feature type="compositionally biased region" description="Acidic residues" evidence="16">
    <location>
        <begin position="1323"/>
        <end position="1334"/>
    </location>
</feature>
<dbReference type="PROSITE" id="PS50014">
    <property type="entry name" value="BROMODOMAIN_2"/>
    <property type="match status" value="1"/>
</dbReference>
<evidence type="ECO:0000256" key="10">
    <source>
        <dbReference type="ARBA" id="ARBA00023242"/>
    </source>
</evidence>
<evidence type="ECO:0000259" key="19">
    <source>
        <dbReference type="PROSITE" id="PS50089"/>
    </source>
</evidence>
<dbReference type="SUPFAM" id="SSF57903">
    <property type="entry name" value="FYVE/PHD zinc finger"/>
    <property type="match status" value="1"/>
</dbReference>
<feature type="region of interest" description="Disordered" evidence="16">
    <location>
        <begin position="952"/>
        <end position="1033"/>
    </location>
</feature>
<dbReference type="InterPro" id="IPR013083">
    <property type="entry name" value="Znf_RING/FYVE/PHD"/>
</dbReference>
<keyword evidence="8 12" id="KW-0103">Bromodomain</keyword>
<dbReference type="GO" id="GO:0008623">
    <property type="term" value="C:CHRAC"/>
    <property type="evidence" value="ECO:0007669"/>
    <property type="project" value="TreeGrafter"/>
</dbReference>
<evidence type="ECO:0000256" key="6">
    <source>
        <dbReference type="ARBA" id="ARBA00023015"/>
    </source>
</evidence>
<protein>
    <recommendedName>
        <fullName evidence="11">Bromodomain adjacent to zinc finger domain protein 1A</fullName>
    </recommendedName>
</protein>